<dbReference type="EMBL" id="CACQ02006046">
    <property type="protein sequence ID" value="CCF43368.1"/>
    <property type="molecule type" value="Genomic_DNA"/>
</dbReference>
<name>H1VT10_COLHI</name>
<accession>H1VT10</accession>
<dbReference type="AlphaFoldDB" id="H1VT10"/>
<feature type="non-terminal residue" evidence="1">
    <location>
        <position position="1"/>
    </location>
</feature>
<dbReference type="Proteomes" id="UP000007174">
    <property type="component" value="Unassembled WGS sequence"/>
</dbReference>
<evidence type="ECO:0000313" key="1">
    <source>
        <dbReference type="EMBL" id="CCF43368.1"/>
    </source>
</evidence>
<organism evidence="1 2">
    <name type="scientific">Colletotrichum higginsianum (strain IMI 349063)</name>
    <name type="common">Crucifer anthracnose fungus</name>
    <dbReference type="NCBI Taxonomy" id="759273"/>
    <lineage>
        <taxon>Eukaryota</taxon>
        <taxon>Fungi</taxon>
        <taxon>Dikarya</taxon>
        <taxon>Ascomycota</taxon>
        <taxon>Pezizomycotina</taxon>
        <taxon>Sordariomycetes</taxon>
        <taxon>Hypocreomycetidae</taxon>
        <taxon>Glomerellales</taxon>
        <taxon>Glomerellaceae</taxon>
        <taxon>Colletotrichum</taxon>
        <taxon>Colletotrichum destructivum species complex</taxon>
    </lineage>
</organism>
<sequence length="166" mass="17455">ATHCSARSGCLCPAQPAPAITFRGPVTSSRDRHAAWALDSPTTLLVFGQQLDHGASPARRHARKCLPPARIPVPSLARSTGHGCWEAPCLLACAAIQSARPSSQDSDGELVWMSSCFNAAVQSKQRGRGPRTTTWVLSSIQLTGGVQVHAPNYGHSASPAARSVPL</sequence>
<protein>
    <submittedName>
        <fullName evidence="1">Uncharacterized protein</fullName>
    </submittedName>
</protein>
<proteinExistence type="predicted"/>
<evidence type="ECO:0000313" key="2">
    <source>
        <dbReference type="Proteomes" id="UP000007174"/>
    </source>
</evidence>
<dbReference type="HOGENOM" id="CLU_1606585_0_0_1"/>
<reference evidence="2" key="1">
    <citation type="journal article" date="2012" name="Nat. Genet.">
        <title>Lifestyle transitions in plant pathogenic Colletotrichum fungi deciphered by genome and transcriptome analyses.</title>
        <authorList>
            <person name="O'Connell R.J."/>
            <person name="Thon M.R."/>
            <person name="Hacquard S."/>
            <person name="Amyotte S.G."/>
            <person name="Kleemann J."/>
            <person name="Torres M.F."/>
            <person name="Damm U."/>
            <person name="Buiate E.A."/>
            <person name="Epstein L."/>
            <person name="Alkan N."/>
            <person name="Altmueller J."/>
            <person name="Alvarado-Balderrama L."/>
            <person name="Bauser C.A."/>
            <person name="Becker C."/>
            <person name="Birren B.W."/>
            <person name="Chen Z."/>
            <person name="Choi J."/>
            <person name="Crouch J.A."/>
            <person name="Duvick J.P."/>
            <person name="Farman M.A."/>
            <person name="Gan P."/>
            <person name="Heiman D."/>
            <person name="Henrissat B."/>
            <person name="Howard R.J."/>
            <person name="Kabbage M."/>
            <person name="Koch C."/>
            <person name="Kracher B."/>
            <person name="Kubo Y."/>
            <person name="Law A.D."/>
            <person name="Lebrun M.-H."/>
            <person name="Lee Y.-H."/>
            <person name="Miyara I."/>
            <person name="Moore N."/>
            <person name="Neumann U."/>
            <person name="Nordstroem K."/>
            <person name="Panaccione D.G."/>
            <person name="Panstruga R."/>
            <person name="Place M."/>
            <person name="Proctor R.H."/>
            <person name="Prusky D."/>
            <person name="Rech G."/>
            <person name="Reinhardt R."/>
            <person name="Rollins J.A."/>
            <person name="Rounsley S."/>
            <person name="Schardl C.L."/>
            <person name="Schwartz D.C."/>
            <person name="Shenoy N."/>
            <person name="Shirasu K."/>
            <person name="Sikhakolli U.R."/>
            <person name="Stueber K."/>
            <person name="Sukno S.A."/>
            <person name="Sweigard J.A."/>
            <person name="Takano Y."/>
            <person name="Takahara H."/>
            <person name="Trail F."/>
            <person name="van der Does H.C."/>
            <person name="Voll L.M."/>
            <person name="Will I."/>
            <person name="Young S."/>
            <person name="Zeng Q."/>
            <person name="Zhang J."/>
            <person name="Zhou S."/>
            <person name="Dickman M.B."/>
            <person name="Schulze-Lefert P."/>
            <person name="Ver Loren van Themaat E."/>
            <person name="Ma L.-J."/>
            <person name="Vaillancourt L.J."/>
        </authorList>
    </citation>
    <scope>NUCLEOTIDE SEQUENCE [LARGE SCALE GENOMIC DNA]</scope>
    <source>
        <strain evidence="2">IMI 349063</strain>
    </source>
</reference>
<gene>
    <name evidence="1" type="ORF">CH063_03057</name>
</gene>